<keyword evidence="1" id="KW-0472">Membrane</keyword>
<keyword evidence="1" id="KW-0812">Transmembrane</keyword>
<accession>A0AAD3SDF0</accession>
<feature type="transmembrane region" description="Helical" evidence="1">
    <location>
        <begin position="73"/>
        <end position="95"/>
    </location>
</feature>
<sequence length="134" mass="14504">MENNGLTGSVGPFDISSRAGWKVGCVGPWSRLWSLPVSISLEHPKPDMKHGALGANDLAINNLPPEMEHLSEMAHVFLLIFGHCVPASVLSFNVLGPLLYKRGIVHAWILTNSFSNFWIVGVSSEVGGPIMKSL</sequence>
<keyword evidence="1" id="KW-1133">Transmembrane helix</keyword>
<name>A0AAD3SDF0_NEPGR</name>
<keyword evidence="3" id="KW-1185">Reference proteome</keyword>
<protein>
    <submittedName>
        <fullName evidence="2">Uncharacterized protein</fullName>
    </submittedName>
</protein>
<evidence type="ECO:0000256" key="1">
    <source>
        <dbReference type="SAM" id="Phobius"/>
    </source>
</evidence>
<organism evidence="2 3">
    <name type="scientific">Nepenthes gracilis</name>
    <name type="common">Slender pitcher plant</name>
    <dbReference type="NCBI Taxonomy" id="150966"/>
    <lineage>
        <taxon>Eukaryota</taxon>
        <taxon>Viridiplantae</taxon>
        <taxon>Streptophyta</taxon>
        <taxon>Embryophyta</taxon>
        <taxon>Tracheophyta</taxon>
        <taxon>Spermatophyta</taxon>
        <taxon>Magnoliopsida</taxon>
        <taxon>eudicotyledons</taxon>
        <taxon>Gunneridae</taxon>
        <taxon>Pentapetalae</taxon>
        <taxon>Caryophyllales</taxon>
        <taxon>Nepenthaceae</taxon>
        <taxon>Nepenthes</taxon>
    </lineage>
</organism>
<reference evidence="2" key="1">
    <citation type="submission" date="2023-05" db="EMBL/GenBank/DDBJ databases">
        <title>Nepenthes gracilis genome sequencing.</title>
        <authorList>
            <person name="Fukushima K."/>
        </authorList>
    </citation>
    <scope>NUCLEOTIDE SEQUENCE</scope>
    <source>
        <strain evidence="2">SING2019-196</strain>
    </source>
</reference>
<dbReference type="Proteomes" id="UP001279734">
    <property type="component" value="Unassembled WGS sequence"/>
</dbReference>
<gene>
    <name evidence="2" type="ORF">Nepgr_010581</name>
</gene>
<dbReference type="EMBL" id="BSYO01000008">
    <property type="protein sequence ID" value="GMH08741.1"/>
    <property type="molecule type" value="Genomic_DNA"/>
</dbReference>
<proteinExistence type="predicted"/>
<evidence type="ECO:0000313" key="3">
    <source>
        <dbReference type="Proteomes" id="UP001279734"/>
    </source>
</evidence>
<evidence type="ECO:0000313" key="2">
    <source>
        <dbReference type="EMBL" id="GMH08741.1"/>
    </source>
</evidence>
<dbReference type="AlphaFoldDB" id="A0AAD3SDF0"/>
<comment type="caution">
    <text evidence="2">The sequence shown here is derived from an EMBL/GenBank/DDBJ whole genome shotgun (WGS) entry which is preliminary data.</text>
</comment>